<dbReference type="EMBL" id="JWZX01002901">
    <property type="protein sequence ID" value="KOO26016.1"/>
    <property type="molecule type" value="Genomic_DNA"/>
</dbReference>
<accession>A0A0M0JHE9</accession>
<keyword evidence="2" id="KW-1185">Reference proteome</keyword>
<protein>
    <submittedName>
        <fullName evidence="1">Uncharacterized protein</fullName>
    </submittedName>
</protein>
<dbReference type="GO" id="GO:0015074">
    <property type="term" value="P:DNA integration"/>
    <property type="evidence" value="ECO:0007669"/>
    <property type="project" value="InterPro"/>
</dbReference>
<gene>
    <name evidence="1" type="ORF">Ctob_005230</name>
</gene>
<dbReference type="GO" id="GO:0006310">
    <property type="term" value="P:DNA recombination"/>
    <property type="evidence" value="ECO:0007669"/>
    <property type="project" value="InterPro"/>
</dbReference>
<comment type="caution">
    <text evidence="1">The sequence shown here is derived from an EMBL/GenBank/DDBJ whole genome shotgun (WGS) entry which is preliminary data.</text>
</comment>
<reference evidence="2" key="1">
    <citation type="journal article" date="2015" name="PLoS Genet.">
        <title>Genome Sequence and Transcriptome Analyses of Chrysochromulina tobin: Metabolic Tools for Enhanced Algal Fitness in the Prominent Order Prymnesiales (Haptophyceae).</title>
        <authorList>
            <person name="Hovde B.T."/>
            <person name="Deodato C.R."/>
            <person name="Hunsperger H.M."/>
            <person name="Ryken S.A."/>
            <person name="Yost W."/>
            <person name="Jha R.K."/>
            <person name="Patterson J."/>
            <person name="Monnat R.J. Jr."/>
            <person name="Barlow S.B."/>
            <person name="Starkenburg S.R."/>
            <person name="Cattolico R.A."/>
        </authorList>
    </citation>
    <scope>NUCLEOTIDE SEQUENCE</scope>
    <source>
        <strain evidence="2">CCMP291</strain>
    </source>
</reference>
<dbReference type="Proteomes" id="UP000037460">
    <property type="component" value="Unassembled WGS sequence"/>
</dbReference>
<proteinExistence type="predicted"/>
<organism evidence="1 2">
    <name type="scientific">Chrysochromulina tobinii</name>
    <dbReference type="NCBI Taxonomy" id="1460289"/>
    <lineage>
        <taxon>Eukaryota</taxon>
        <taxon>Haptista</taxon>
        <taxon>Haptophyta</taxon>
        <taxon>Prymnesiophyceae</taxon>
        <taxon>Prymnesiales</taxon>
        <taxon>Chrysochromulinaceae</taxon>
        <taxon>Chrysochromulina</taxon>
    </lineage>
</organism>
<dbReference type="GO" id="GO:0003677">
    <property type="term" value="F:DNA binding"/>
    <property type="evidence" value="ECO:0007669"/>
    <property type="project" value="InterPro"/>
</dbReference>
<dbReference type="InterPro" id="IPR013762">
    <property type="entry name" value="Integrase-like_cat_sf"/>
</dbReference>
<dbReference type="Gene3D" id="1.10.443.10">
    <property type="entry name" value="Intergrase catalytic core"/>
    <property type="match status" value="1"/>
</dbReference>
<evidence type="ECO:0000313" key="1">
    <source>
        <dbReference type="EMBL" id="KOO26016.1"/>
    </source>
</evidence>
<dbReference type="AlphaFoldDB" id="A0A0M0JHE9"/>
<evidence type="ECO:0000313" key="2">
    <source>
        <dbReference type="Proteomes" id="UP000037460"/>
    </source>
</evidence>
<name>A0A0M0JHE9_9EUKA</name>
<sequence length="520" mass="55853">MPAAELFGSVAIASAVSTAIGSPPSAVHAITDCAPAASAINAATSGVHQLRRILRIARSCAPLWLGVAIPREANVDADPFELGRVAPAPSAKSIALRAKVQSLAAQCHLSSAVGEFITDDWIGTEPTLAATDLISSLRASLKRRASSTIDLDRAATSLEWFADFISASSRRPFAPLAHAGDIQAAIYNSETLELFGEYIRSRGSRQKGRIGAAIASDTVDTYVGTVKILASLGAHHRITFESANVVMPRASKAHRRAQAPPGERKLKRGIRAHHLRALVALGFDRTSERGIIDWAAGLVAWNILLRGCELGVVPGKPLDTARDAVFGAITWRSPCHDSSGLPWLVWDVVPAKDTTARRRSCPMAIRRRSAGPLGADPMCTYDAIFIAWTATAGTHPPDSGRTLDPSLAPRPFFTGRDRGPWDTEDTRLLARRFATALGLDPSEFGGKSFRIGGATDWRDIFGADAERVIKQRGRWQSDIAFLYQRALAETHLRGSAAVADADHADLESLCLGWVQPATFR</sequence>